<proteinExistence type="predicted"/>
<dbReference type="Gene3D" id="3.40.50.150">
    <property type="entry name" value="Vaccinia Virus protein VP39"/>
    <property type="match status" value="1"/>
</dbReference>
<dbReference type="Pfam" id="PF13649">
    <property type="entry name" value="Methyltransf_25"/>
    <property type="match status" value="1"/>
</dbReference>
<dbReference type="RefSeq" id="WP_146360770.1">
    <property type="nucleotide sequence ID" value="NZ_VOBR01000051.1"/>
</dbReference>
<organism evidence="2 3">
    <name type="scientific">Lentzea tibetensis</name>
    <dbReference type="NCBI Taxonomy" id="2591470"/>
    <lineage>
        <taxon>Bacteria</taxon>
        <taxon>Bacillati</taxon>
        <taxon>Actinomycetota</taxon>
        <taxon>Actinomycetes</taxon>
        <taxon>Pseudonocardiales</taxon>
        <taxon>Pseudonocardiaceae</taxon>
        <taxon>Lentzea</taxon>
    </lineage>
</organism>
<dbReference type="CDD" id="cd02440">
    <property type="entry name" value="AdoMet_MTases"/>
    <property type="match status" value="1"/>
</dbReference>
<dbReference type="OrthoDB" id="9805171at2"/>
<protein>
    <submittedName>
        <fullName evidence="2">Methyltransferase domain-containing protein</fullName>
    </submittedName>
</protein>
<keyword evidence="3" id="KW-1185">Reference proteome</keyword>
<comment type="caution">
    <text evidence="2">The sequence shown here is derived from an EMBL/GenBank/DDBJ whole genome shotgun (WGS) entry which is preliminary data.</text>
</comment>
<reference evidence="2 3" key="1">
    <citation type="submission" date="2019-07" db="EMBL/GenBank/DDBJ databases">
        <title>Lentzea xizangensis sp. nov., isolated from Qinghai-Tibetan Plateau Soils.</title>
        <authorList>
            <person name="Huang J."/>
        </authorList>
    </citation>
    <scope>NUCLEOTIDE SEQUENCE [LARGE SCALE GENOMIC DNA]</scope>
    <source>
        <strain evidence="2 3">FXJ1.1311</strain>
    </source>
</reference>
<dbReference type="GO" id="GO:0008168">
    <property type="term" value="F:methyltransferase activity"/>
    <property type="evidence" value="ECO:0007669"/>
    <property type="project" value="UniProtKB-KW"/>
</dbReference>
<dbReference type="Proteomes" id="UP000316639">
    <property type="component" value="Unassembled WGS sequence"/>
</dbReference>
<evidence type="ECO:0000313" key="3">
    <source>
        <dbReference type="Proteomes" id="UP000316639"/>
    </source>
</evidence>
<gene>
    <name evidence="2" type="ORF">FKR81_41240</name>
</gene>
<dbReference type="InterPro" id="IPR041698">
    <property type="entry name" value="Methyltransf_25"/>
</dbReference>
<feature type="domain" description="Methyltransferase" evidence="1">
    <location>
        <begin position="48"/>
        <end position="138"/>
    </location>
</feature>
<dbReference type="EMBL" id="VOBR01000051">
    <property type="protein sequence ID" value="TWP44495.1"/>
    <property type="molecule type" value="Genomic_DNA"/>
</dbReference>
<accession>A0A563EFE6</accession>
<name>A0A563EFE6_9PSEU</name>
<dbReference type="InterPro" id="IPR050508">
    <property type="entry name" value="Methyltransf_Superfamily"/>
</dbReference>
<dbReference type="SUPFAM" id="SSF53335">
    <property type="entry name" value="S-adenosyl-L-methionine-dependent methyltransferases"/>
    <property type="match status" value="1"/>
</dbReference>
<dbReference type="AlphaFoldDB" id="A0A563EFE6"/>
<dbReference type="GO" id="GO:0032259">
    <property type="term" value="P:methylation"/>
    <property type="evidence" value="ECO:0007669"/>
    <property type="project" value="UniProtKB-KW"/>
</dbReference>
<keyword evidence="2" id="KW-0489">Methyltransferase</keyword>
<evidence type="ECO:0000313" key="2">
    <source>
        <dbReference type="EMBL" id="TWP44495.1"/>
    </source>
</evidence>
<sequence>MTSPDFIAATRESYDALADGYAAWDLDGKPFDRAFLTAFAEFVGSGPVADVGCGTGWLTDVLHRMGLDAFGVDLSPGMVGVARRNHPHLRFEVGSMLAMDVADSSLGGLVAAFSIIHIPWELRPELFAEFHRVLAPGGQLMLVFQVGDERRHLTEGWGKTVDLTWYRQQPGDVADLLRDAGLAVRARFVRQPGPAEKCPNGYVFAAKPR</sequence>
<dbReference type="InterPro" id="IPR029063">
    <property type="entry name" value="SAM-dependent_MTases_sf"/>
</dbReference>
<dbReference type="PANTHER" id="PTHR42912">
    <property type="entry name" value="METHYLTRANSFERASE"/>
    <property type="match status" value="1"/>
</dbReference>
<keyword evidence="2" id="KW-0808">Transferase</keyword>
<evidence type="ECO:0000259" key="1">
    <source>
        <dbReference type="Pfam" id="PF13649"/>
    </source>
</evidence>